<evidence type="ECO:0008006" key="4">
    <source>
        <dbReference type="Google" id="ProtNLM"/>
    </source>
</evidence>
<feature type="signal peptide" evidence="1">
    <location>
        <begin position="1"/>
        <end position="26"/>
    </location>
</feature>
<keyword evidence="1" id="KW-0732">Signal</keyword>
<evidence type="ECO:0000313" key="3">
    <source>
        <dbReference type="Proteomes" id="UP000326078"/>
    </source>
</evidence>
<dbReference type="EMBL" id="VYUT01000009">
    <property type="protein sequence ID" value="KAA9205568.1"/>
    <property type="molecule type" value="Genomic_DNA"/>
</dbReference>
<organism evidence="2 3">
    <name type="scientific">Enterococcus durans</name>
    <dbReference type="NCBI Taxonomy" id="53345"/>
    <lineage>
        <taxon>Bacteria</taxon>
        <taxon>Bacillati</taxon>
        <taxon>Bacillota</taxon>
        <taxon>Bacilli</taxon>
        <taxon>Lactobacillales</taxon>
        <taxon>Enterococcaceae</taxon>
        <taxon>Enterococcus</taxon>
    </lineage>
</organism>
<dbReference type="RefSeq" id="WP_151026408.1">
    <property type="nucleotide sequence ID" value="NZ_SJOV01000020.1"/>
</dbReference>
<comment type="caution">
    <text evidence="2">The sequence shown here is derived from an EMBL/GenBank/DDBJ whole genome shotgun (WGS) entry which is preliminary data.</text>
</comment>
<protein>
    <recommendedName>
        <fullName evidence="4">WxL domain-containing protein</fullName>
    </recommendedName>
</protein>
<accession>A0A5N0YTL7</accession>
<feature type="chain" id="PRO_5025066561" description="WxL domain-containing protein" evidence="1">
    <location>
        <begin position="27"/>
        <end position="210"/>
    </location>
</feature>
<dbReference type="Proteomes" id="UP000326078">
    <property type="component" value="Unassembled WGS sequence"/>
</dbReference>
<name>A0A5N0YTL7_9ENTE</name>
<proteinExistence type="predicted"/>
<reference evidence="2 3" key="1">
    <citation type="submission" date="2019-09" db="EMBL/GenBank/DDBJ databases">
        <title>Vancomyinc resistant enterococci isolated from farm animals in Switzerland.</title>
        <authorList>
            <person name="Stevens M.J.A."/>
            <person name="Stephan R."/>
            <person name="Morach M."/>
            <person name="Nuesch-Inderbinen M."/>
        </authorList>
    </citation>
    <scope>NUCLEOTIDE SEQUENCE [LARGE SCALE GENOMIC DNA]</scope>
    <source>
        <strain evidence="2 3">GH27</strain>
    </source>
</reference>
<gene>
    <name evidence="2" type="ORF">F6X95_07770</name>
</gene>
<sequence>MKKTISLGLLTTALLGGLMLNTTTHAMGWTPGQTDPNTPTETVDKKENAEVEIKGWIGKQDGTDPEGPEIVDPSDPTKINITIPTTVLYANGVDDQGDSTEDITSPIYTMRNNSSTHDLAVSIDKFEETTSLGIKQELYFQAATEAGVKLQTKAGQHLNKKTFLTKLDINQSKNFNFSGKIDQSHLSAGKDTALRPEFKMNLHFAATKHK</sequence>
<dbReference type="AlphaFoldDB" id="A0A5N0YTL7"/>
<evidence type="ECO:0000313" key="2">
    <source>
        <dbReference type="EMBL" id="KAA9205568.1"/>
    </source>
</evidence>
<evidence type="ECO:0000256" key="1">
    <source>
        <dbReference type="SAM" id="SignalP"/>
    </source>
</evidence>